<dbReference type="EMBL" id="CAJJDP010000178">
    <property type="protein sequence ID" value="CAD8214347.1"/>
    <property type="molecule type" value="Genomic_DNA"/>
</dbReference>
<dbReference type="Proteomes" id="UP000683925">
    <property type="component" value="Unassembled WGS sequence"/>
</dbReference>
<sequence>MNYTRTELQQTQFIQYLTKKECQLYQSLLNPRHISTALLLSQKQLNPFYGQFDVTLNNIDLCFGQLLPELAQMKQSGSFFSNDASITSRFKQLRESFSSLRRRRAFHYWYVREDMEDDEFCRALYDLECLEKDYNEVISSNNQQILNEKNDEL</sequence>
<dbReference type="AlphaFoldDB" id="A0A8S1YP11"/>
<evidence type="ECO:0000256" key="4">
    <source>
        <dbReference type="ARBA" id="ARBA00023134"/>
    </source>
</evidence>
<proteinExistence type="inferred from homology"/>
<evidence type="ECO:0000313" key="6">
    <source>
        <dbReference type="Proteomes" id="UP000683925"/>
    </source>
</evidence>
<keyword evidence="2" id="KW-0493">Microtubule</keyword>
<protein>
    <submittedName>
        <fullName evidence="5">Uncharacterized protein</fullName>
    </submittedName>
</protein>
<dbReference type="GO" id="GO:0007017">
    <property type="term" value="P:microtubule-based process"/>
    <property type="evidence" value="ECO:0007669"/>
    <property type="project" value="InterPro"/>
</dbReference>
<reference evidence="5" key="1">
    <citation type="submission" date="2021-01" db="EMBL/GenBank/DDBJ databases">
        <authorList>
            <consortium name="Genoscope - CEA"/>
            <person name="William W."/>
        </authorList>
    </citation>
    <scope>NUCLEOTIDE SEQUENCE</scope>
</reference>
<keyword evidence="4" id="KW-0342">GTP-binding</keyword>
<name>A0A8S1YP11_PAROT</name>
<keyword evidence="3" id="KW-0547">Nucleotide-binding</keyword>
<evidence type="ECO:0000256" key="1">
    <source>
        <dbReference type="ARBA" id="ARBA00009636"/>
    </source>
</evidence>
<evidence type="ECO:0000256" key="3">
    <source>
        <dbReference type="ARBA" id="ARBA00022741"/>
    </source>
</evidence>
<comment type="similarity">
    <text evidence="1">Belongs to the tubulin family.</text>
</comment>
<dbReference type="GO" id="GO:0005874">
    <property type="term" value="C:microtubule"/>
    <property type="evidence" value="ECO:0007669"/>
    <property type="project" value="UniProtKB-KW"/>
</dbReference>
<dbReference type="PANTHER" id="PTHR11588">
    <property type="entry name" value="TUBULIN"/>
    <property type="match status" value="1"/>
</dbReference>
<accession>A0A8S1YP11</accession>
<keyword evidence="6" id="KW-1185">Reference proteome</keyword>
<dbReference type="GO" id="GO:0005525">
    <property type="term" value="F:GTP binding"/>
    <property type="evidence" value="ECO:0007669"/>
    <property type="project" value="UniProtKB-KW"/>
</dbReference>
<evidence type="ECO:0000313" key="5">
    <source>
        <dbReference type="EMBL" id="CAD8214347.1"/>
    </source>
</evidence>
<dbReference type="InterPro" id="IPR000217">
    <property type="entry name" value="Tubulin"/>
</dbReference>
<comment type="caution">
    <text evidence="5">The sequence shown here is derived from an EMBL/GenBank/DDBJ whole genome shotgun (WGS) entry which is preliminary data.</text>
</comment>
<gene>
    <name evidence="5" type="ORF">POCTA_138.1.T1740027</name>
</gene>
<organism evidence="5 6">
    <name type="scientific">Paramecium octaurelia</name>
    <dbReference type="NCBI Taxonomy" id="43137"/>
    <lineage>
        <taxon>Eukaryota</taxon>
        <taxon>Sar</taxon>
        <taxon>Alveolata</taxon>
        <taxon>Ciliophora</taxon>
        <taxon>Intramacronucleata</taxon>
        <taxon>Oligohymenophorea</taxon>
        <taxon>Peniculida</taxon>
        <taxon>Parameciidae</taxon>
        <taxon>Paramecium</taxon>
    </lineage>
</organism>
<evidence type="ECO:0000256" key="2">
    <source>
        <dbReference type="ARBA" id="ARBA00022701"/>
    </source>
</evidence>